<proteinExistence type="predicted"/>
<evidence type="ECO:0000313" key="3">
    <source>
        <dbReference type="EMBL" id="MCT2408240.1"/>
    </source>
</evidence>
<evidence type="ECO:0000313" key="4">
    <source>
        <dbReference type="Proteomes" id="UP001142057"/>
    </source>
</evidence>
<keyword evidence="1" id="KW-1133">Transmembrane helix</keyword>
<dbReference type="Pfam" id="PF17032">
    <property type="entry name" value="Zn_ribbon_15"/>
    <property type="match status" value="1"/>
</dbReference>
<feature type="transmembrane region" description="Helical" evidence="1">
    <location>
        <begin position="92"/>
        <end position="117"/>
    </location>
</feature>
<comment type="caution">
    <text evidence="3">The sequence shown here is derived from an EMBL/GenBank/DDBJ whole genome shotgun (WGS) entry which is preliminary data.</text>
</comment>
<dbReference type="EMBL" id="JANZQH010000005">
    <property type="protein sequence ID" value="MCT2408240.1"/>
    <property type="molecule type" value="Genomic_DNA"/>
</dbReference>
<accession>A0ABT2IHV5</accession>
<reference evidence="3" key="1">
    <citation type="submission" date="2022-08" db="EMBL/GenBank/DDBJ databases">
        <title>Chryseobacterium antibioticum,isolated from the rhizosphere soil of Pyrola in Tibet.</title>
        <authorList>
            <person name="Kan Y."/>
        </authorList>
    </citation>
    <scope>NUCLEOTIDE SEQUENCE</scope>
    <source>
        <strain evidence="3">Pc2-12</strain>
    </source>
</reference>
<evidence type="ECO:0000256" key="1">
    <source>
        <dbReference type="SAM" id="Phobius"/>
    </source>
</evidence>
<organism evidence="3 4">
    <name type="scientific">Chryseobacterium pyrolae</name>
    <dbReference type="NCBI Taxonomy" id="2987481"/>
    <lineage>
        <taxon>Bacteria</taxon>
        <taxon>Pseudomonadati</taxon>
        <taxon>Bacteroidota</taxon>
        <taxon>Flavobacteriia</taxon>
        <taxon>Flavobacteriales</taxon>
        <taxon>Weeksellaceae</taxon>
        <taxon>Chryseobacterium group</taxon>
        <taxon>Chryseobacterium</taxon>
    </lineage>
</organism>
<keyword evidence="1" id="KW-0812">Transmembrane</keyword>
<dbReference type="InterPro" id="IPR031493">
    <property type="entry name" value="Zinc_ribbon_15"/>
</dbReference>
<gene>
    <name evidence="3" type="ORF">NZD88_11870</name>
</gene>
<name>A0ABT2IHV5_9FLAO</name>
<protein>
    <submittedName>
        <fullName evidence="3">Zinc ribbon domain-containing protein</fullName>
    </submittedName>
</protein>
<dbReference type="RefSeq" id="WP_259829352.1">
    <property type="nucleotide sequence ID" value="NZ_JANZQH010000005.1"/>
</dbReference>
<evidence type="ECO:0000259" key="2">
    <source>
        <dbReference type="Pfam" id="PF17032"/>
    </source>
</evidence>
<keyword evidence="4" id="KW-1185">Reference proteome</keyword>
<keyword evidence="1" id="KW-0472">Membrane</keyword>
<feature type="domain" description="Zinc-ribbon 15" evidence="2">
    <location>
        <begin position="22"/>
        <end position="70"/>
    </location>
</feature>
<dbReference type="Proteomes" id="UP001142057">
    <property type="component" value="Unassembled WGS sequence"/>
</dbReference>
<sequence>MLFLFGTGKSTLKNQYPLQGCSCPSCHQNNTMVAGTIARYFHFFFIPVFPTSRDNVAVCNHCKGSFSYSQFTEEMKQSFDTQQTTHPNSRPIWHGCGCFIILIGIVCFIGLLIVGWFKSKDEPEKPKDKREAYLKADMKKVTENPTMATDSTSFYIKEYMDDILENELNKKDIKYFSKVNGDKILIILDIDDIKKIKSSERYYIINFVQAALEEHGGYENLQQYIGVDGMWNMVLAVSPHYTDVDGKFAEESVLFPFYDAPKNYSEPVEITVKSNKTEQKEKN</sequence>